<evidence type="ECO:0000256" key="8">
    <source>
        <dbReference type="SAM" id="Phobius"/>
    </source>
</evidence>
<dbReference type="InterPro" id="IPR023996">
    <property type="entry name" value="TonB-dep_OMP_SusC/RagA"/>
</dbReference>
<dbReference type="Gene3D" id="2.40.170.20">
    <property type="entry name" value="TonB-dependent receptor, beta-barrel domain"/>
    <property type="match status" value="1"/>
</dbReference>
<dbReference type="EMBL" id="SGXA01000001">
    <property type="protein sequence ID" value="RZS76131.1"/>
    <property type="molecule type" value="Genomic_DNA"/>
</dbReference>
<keyword evidence="3 7" id="KW-1134">Transmembrane beta strand</keyword>
<evidence type="ECO:0000259" key="9">
    <source>
        <dbReference type="Pfam" id="PF07715"/>
    </source>
</evidence>
<dbReference type="InterPro" id="IPR037066">
    <property type="entry name" value="Plug_dom_sf"/>
</dbReference>
<feature type="domain" description="TonB-dependent receptor plug" evidence="9">
    <location>
        <begin position="243"/>
        <end position="377"/>
    </location>
</feature>
<reference evidence="10 11" key="1">
    <citation type="submission" date="2019-02" db="EMBL/GenBank/DDBJ databases">
        <title>Genomic Encyclopedia of Type Strains, Phase IV (KMG-IV): sequencing the most valuable type-strain genomes for metagenomic binning, comparative biology and taxonomic classification.</title>
        <authorList>
            <person name="Goeker M."/>
        </authorList>
    </citation>
    <scope>NUCLEOTIDE SEQUENCE [LARGE SCALE GENOMIC DNA]</scope>
    <source>
        <strain evidence="10 11">DSM 18116</strain>
    </source>
</reference>
<evidence type="ECO:0000256" key="5">
    <source>
        <dbReference type="ARBA" id="ARBA00023136"/>
    </source>
</evidence>
<evidence type="ECO:0000256" key="4">
    <source>
        <dbReference type="ARBA" id="ARBA00022692"/>
    </source>
</evidence>
<name>A0A4Q7N536_9BACT</name>
<dbReference type="InterPro" id="IPR036942">
    <property type="entry name" value="Beta-barrel_TonB_sf"/>
</dbReference>
<dbReference type="PROSITE" id="PS52016">
    <property type="entry name" value="TONB_DEPENDENT_REC_3"/>
    <property type="match status" value="1"/>
</dbReference>
<gene>
    <name evidence="10" type="ORF">EV199_2009</name>
</gene>
<dbReference type="Proteomes" id="UP000293874">
    <property type="component" value="Unassembled WGS sequence"/>
</dbReference>
<dbReference type="Pfam" id="PF13715">
    <property type="entry name" value="CarbopepD_reg_2"/>
    <property type="match status" value="1"/>
</dbReference>
<sequence length="1141" mass="125932">MQKTAFDSGTAKAFSDCPPQRYRGLTKTLLVVKLTILLTVVAFFQVHASGTMAQTVTISGKDLTLKQVFSAIEKQTDYVLLNTKGTFDGTKPVSLTVHKMPLREFLDFLLKEEQLEYEIQGKTILLSRKVMPEAIVTKPPAVFPDLFPDKELITGFVRNEQNRPFSGVSVVVKRTGKGTITDAAGRFSVQAEQGDILIISYVGYSDQEVKITGTTVMVSLKVSPSILDETQVTAYGKTSRRLATGNIGTVKADELERQPVATVLEALIGRVPGLTIQQTSGNSAAPMRVTIRGINTISQNAVTDPLYVIDGIPFITLNVSDITGNLPISMGAVQGGLPNVRGENPLLSINPMDIESVSVLKDADATSIYGSRGANGVILITTKKPKAGPTSFRLSVNQGTTFNSRYPKLLNTQEYLAMRREAFRNDGIIPDASNAPDLVRWDTTKYTDWQRLFVGTGSVTTVNAGISGGMSQTSYAVSVKYDTRKELMNNGGKNHGGTLFTSLNHTSNDQKFGFSFSNNLSLTEVNASLLGDLGTLAPNAPDIYNEKGEFNFEPYRVNNGSLFKFSNLKKPSVSNTFALQNSMNFRYEIIRGLTISTNAGYRFTHNTNASYSPQAASDPVLEGYSSAIYGETVNKDWTVEPQIRYNAFIGKGNLTVQLIGNLQTVSTRSETIQAQEFPNDALLKSYNNALRKTFVENFRQRKTVSGAFIVRYALDNKYVININARRDGSSHFGPGKQFGNFASAGLAWIASDEKWLRQIMPSWFSFFKLRGSYGITGSDNIQDYEYLSRWSKSDRLGSTRTLFRYNGLDAFHVIKPMNQQFQWESTTQSELGISMAFLESRISLELSFYRKVTDNQLTDLPMPILTGFPSVIANSEAKVANKGIEIALSASLINTKDWRLDFGFNLGSNSNKLLAFPNLERSSYRERLRIGESLTSQYFLKFTGIDPLTGNGTYEDRNKDGVITVGSGNFPLSDIDDRYIPVDFSAPRFSGGFNIDASYKSLSVSANFSLVNRRIAHPYLVMVPGQQMNIAIPDEVKNNHWQKPGDQAKYPRYSTTGASISRSSDANFVNGSYLRMTNMAVAYKLPAKWISKIRMKDAGFSIKTQNLFTISPFKGVNPDLESGIFVTPLPTTIATSISLNF</sequence>
<keyword evidence="5 7" id="KW-0472">Membrane</keyword>
<dbReference type="NCBIfam" id="TIGR04057">
    <property type="entry name" value="SusC_RagA_signa"/>
    <property type="match status" value="1"/>
</dbReference>
<evidence type="ECO:0000256" key="3">
    <source>
        <dbReference type="ARBA" id="ARBA00022452"/>
    </source>
</evidence>
<evidence type="ECO:0000256" key="1">
    <source>
        <dbReference type="ARBA" id="ARBA00004571"/>
    </source>
</evidence>
<feature type="transmembrane region" description="Helical" evidence="8">
    <location>
        <begin position="30"/>
        <end position="48"/>
    </location>
</feature>
<organism evidence="10 11">
    <name type="scientific">Pseudobacter ginsenosidimutans</name>
    <dbReference type="NCBI Taxonomy" id="661488"/>
    <lineage>
        <taxon>Bacteria</taxon>
        <taxon>Pseudomonadati</taxon>
        <taxon>Bacteroidota</taxon>
        <taxon>Chitinophagia</taxon>
        <taxon>Chitinophagales</taxon>
        <taxon>Chitinophagaceae</taxon>
        <taxon>Pseudobacter</taxon>
    </lineage>
</organism>
<proteinExistence type="inferred from homology"/>
<evidence type="ECO:0000313" key="11">
    <source>
        <dbReference type="Proteomes" id="UP000293874"/>
    </source>
</evidence>
<dbReference type="SUPFAM" id="SSF56935">
    <property type="entry name" value="Porins"/>
    <property type="match status" value="1"/>
</dbReference>
<accession>A0A4Q7N536</accession>
<dbReference type="Pfam" id="PF07715">
    <property type="entry name" value="Plug"/>
    <property type="match status" value="1"/>
</dbReference>
<dbReference type="InterPro" id="IPR039426">
    <property type="entry name" value="TonB-dep_rcpt-like"/>
</dbReference>
<keyword evidence="2 7" id="KW-0813">Transport</keyword>
<dbReference type="InterPro" id="IPR023997">
    <property type="entry name" value="TonB-dep_OMP_SusC/RagA_CS"/>
</dbReference>
<dbReference type="Gene3D" id="2.60.40.1120">
    <property type="entry name" value="Carboxypeptidase-like, regulatory domain"/>
    <property type="match status" value="1"/>
</dbReference>
<dbReference type="InterPro" id="IPR008969">
    <property type="entry name" value="CarboxyPept-like_regulatory"/>
</dbReference>
<protein>
    <submittedName>
        <fullName evidence="10">TonB-linked SusC/RagA family outer membrane protein</fullName>
    </submittedName>
</protein>
<keyword evidence="6 7" id="KW-0998">Cell outer membrane</keyword>
<keyword evidence="4 7" id="KW-0812">Transmembrane</keyword>
<dbReference type="NCBIfam" id="TIGR04056">
    <property type="entry name" value="OMP_RagA_SusC"/>
    <property type="match status" value="1"/>
</dbReference>
<dbReference type="InterPro" id="IPR012910">
    <property type="entry name" value="Plug_dom"/>
</dbReference>
<dbReference type="GO" id="GO:0009279">
    <property type="term" value="C:cell outer membrane"/>
    <property type="evidence" value="ECO:0007669"/>
    <property type="project" value="UniProtKB-SubCell"/>
</dbReference>
<dbReference type="Gene3D" id="2.170.130.10">
    <property type="entry name" value="TonB-dependent receptor, plug domain"/>
    <property type="match status" value="1"/>
</dbReference>
<comment type="caution">
    <text evidence="10">The sequence shown here is derived from an EMBL/GenBank/DDBJ whole genome shotgun (WGS) entry which is preliminary data.</text>
</comment>
<dbReference type="SUPFAM" id="SSF49464">
    <property type="entry name" value="Carboxypeptidase regulatory domain-like"/>
    <property type="match status" value="1"/>
</dbReference>
<dbReference type="AlphaFoldDB" id="A0A4Q7N536"/>
<comment type="similarity">
    <text evidence="7">Belongs to the TonB-dependent receptor family.</text>
</comment>
<evidence type="ECO:0000256" key="7">
    <source>
        <dbReference type="PROSITE-ProRule" id="PRU01360"/>
    </source>
</evidence>
<evidence type="ECO:0000256" key="2">
    <source>
        <dbReference type="ARBA" id="ARBA00022448"/>
    </source>
</evidence>
<keyword evidence="8" id="KW-1133">Transmembrane helix</keyword>
<evidence type="ECO:0000256" key="6">
    <source>
        <dbReference type="ARBA" id="ARBA00023237"/>
    </source>
</evidence>
<evidence type="ECO:0000313" key="10">
    <source>
        <dbReference type="EMBL" id="RZS76131.1"/>
    </source>
</evidence>
<comment type="subcellular location">
    <subcellularLocation>
        <location evidence="1 7">Cell outer membrane</location>
        <topology evidence="1 7">Multi-pass membrane protein</topology>
    </subcellularLocation>
</comment>
<keyword evidence="11" id="KW-1185">Reference proteome</keyword>